<dbReference type="NCBIfam" id="NF041277">
    <property type="entry name" value="coba_remo_CbiR"/>
    <property type="match status" value="1"/>
</dbReference>
<sequence>MPNQGNPKHFFPPLTTVCKNRFPFPVACPSFVYPAGYEENVCRLAPFVDEIQLLFFESEPRSLPTPALIQELSDLAASHDIAYHIHLPSDIYPGHPDPDERRRAVVAIHTIMERCQVLSPSTFTLHLERNPAGTENLPVERWRQYLLESLERMLPQKTSPGKISVETLDYPLEWAAPVIEAMDLSVCMDMGHLLVHGEDLQAFYENWKDRITVIHLHGVDGSEDHLALDRLSDERMRTVLGLLQALKKVVVIENYSYPRLNASLACLAEGWSRTANKGM</sequence>
<dbReference type="Gene3D" id="3.20.20.150">
    <property type="entry name" value="Divalent-metal-dependent TIM barrel enzymes"/>
    <property type="match status" value="1"/>
</dbReference>
<dbReference type="OrthoDB" id="9792261at2"/>
<dbReference type="InterPro" id="IPR036237">
    <property type="entry name" value="Xyl_isomerase-like_sf"/>
</dbReference>
<evidence type="ECO:0000313" key="3">
    <source>
        <dbReference type="Proteomes" id="UP000427769"/>
    </source>
</evidence>
<dbReference type="SUPFAM" id="SSF51658">
    <property type="entry name" value="Xylose isomerase-like"/>
    <property type="match status" value="1"/>
</dbReference>
<dbReference type="InterPro" id="IPR013022">
    <property type="entry name" value="Xyl_isomerase-like_TIM-brl"/>
</dbReference>
<dbReference type="Pfam" id="PF01261">
    <property type="entry name" value="AP_endonuc_2"/>
    <property type="match status" value="1"/>
</dbReference>
<gene>
    <name evidence="2" type="ORF">DSCW_18980</name>
</gene>
<dbReference type="KEGG" id="dwd:DSCW_18980"/>
<dbReference type="RefSeq" id="WP_155303507.1">
    <property type="nucleotide sequence ID" value="NZ_AP021875.1"/>
</dbReference>
<dbReference type="EMBL" id="AP021875">
    <property type="protein sequence ID" value="BBO74481.1"/>
    <property type="molecule type" value="Genomic_DNA"/>
</dbReference>
<name>A0A5K7Z4G7_9BACT</name>
<reference evidence="2 3" key="1">
    <citation type="submission" date="2019-11" db="EMBL/GenBank/DDBJ databases">
        <title>Comparative genomics of hydrocarbon-degrading Desulfosarcina strains.</title>
        <authorList>
            <person name="Watanabe M."/>
            <person name="Kojima H."/>
            <person name="Fukui M."/>
        </authorList>
    </citation>
    <scope>NUCLEOTIDE SEQUENCE [LARGE SCALE GENOMIC DNA]</scope>
    <source>
        <strain evidence="2 3">PP31</strain>
    </source>
</reference>
<keyword evidence="3" id="KW-1185">Reference proteome</keyword>
<dbReference type="Proteomes" id="UP000427769">
    <property type="component" value="Chromosome"/>
</dbReference>
<dbReference type="AlphaFoldDB" id="A0A5K7Z4G7"/>
<evidence type="ECO:0000259" key="1">
    <source>
        <dbReference type="Pfam" id="PF01261"/>
    </source>
</evidence>
<protein>
    <recommendedName>
        <fullName evidence="1">Xylose isomerase-like TIM barrel domain-containing protein</fullName>
    </recommendedName>
</protein>
<accession>A0A5K7Z4G7</accession>
<proteinExistence type="predicted"/>
<feature type="domain" description="Xylose isomerase-like TIM barrel" evidence="1">
    <location>
        <begin position="50"/>
        <end position="224"/>
    </location>
</feature>
<organism evidence="2 3">
    <name type="scientific">Desulfosarcina widdelii</name>
    <dbReference type="NCBI Taxonomy" id="947919"/>
    <lineage>
        <taxon>Bacteria</taxon>
        <taxon>Pseudomonadati</taxon>
        <taxon>Thermodesulfobacteriota</taxon>
        <taxon>Desulfobacteria</taxon>
        <taxon>Desulfobacterales</taxon>
        <taxon>Desulfosarcinaceae</taxon>
        <taxon>Desulfosarcina</taxon>
    </lineage>
</organism>
<evidence type="ECO:0000313" key="2">
    <source>
        <dbReference type="EMBL" id="BBO74481.1"/>
    </source>
</evidence>